<protein>
    <submittedName>
        <fullName evidence="2">SIMPL domain-containing protein</fullName>
    </submittedName>
</protein>
<organism evidence="2 3">
    <name type="scientific">Acetobacter lambici</name>
    <dbReference type="NCBI Taxonomy" id="1332824"/>
    <lineage>
        <taxon>Bacteria</taxon>
        <taxon>Pseudomonadati</taxon>
        <taxon>Pseudomonadota</taxon>
        <taxon>Alphaproteobacteria</taxon>
        <taxon>Acetobacterales</taxon>
        <taxon>Acetobacteraceae</taxon>
        <taxon>Acetobacter</taxon>
    </lineage>
</organism>
<comment type="caution">
    <text evidence="2">The sequence shown here is derived from an EMBL/GenBank/DDBJ whole genome shotgun (WGS) entry which is preliminary data.</text>
</comment>
<feature type="signal peptide" evidence="1">
    <location>
        <begin position="1"/>
        <end position="30"/>
    </location>
</feature>
<dbReference type="RefSeq" id="WP_253543998.1">
    <property type="nucleotide sequence ID" value="NZ_JAMYZY010000011.1"/>
</dbReference>
<keyword evidence="1" id="KW-0732">Signal</keyword>
<gene>
    <name evidence="2" type="ORF">NKW50_08395</name>
</gene>
<evidence type="ECO:0000313" key="2">
    <source>
        <dbReference type="EMBL" id="MCP1258609.1"/>
    </source>
</evidence>
<keyword evidence="3" id="KW-1185">Reference proteome</keyword>
<dbReference type="Pfam" id="PF04402">
    <property type="entry name" value="SIMPL"/>
    <property type="match status" value="1"/>
</dbReference>
<sequence>MTLPSIFRPVGLLALASGVAVMACNAPAYAEDSSTAPYTRLEIHATGTTQAAPDKLSARFRAESQNKNAASAQGDVNAVVKKATDEAAKNTDIKAAVLQYSVYETRPEKARPYWTASQTLSFSATDGKSLLPLAGQLQAQGLILEGLDWSLSDEKRQSLFLEAEKQAVTELKKQADTLAASLGLHVARFTQISVSDQGYPHPMPIMLRAASAGIANDSVGYSPSSTAENQTVRADLRATVLLAP</sequence>
<evidence type="ECO:0000256" key="1">
    <source>
        <dbReference type="SAM" id="SignalP"/>
    </source>
</evidence>
<dbReference type="EMBL" id="JAMYZZ010000012">
    <property type="protein sequence ID" value="MCP1258609.1"/>
    <property type="molecule type" value="Genomic_DNA"/>
</dbReference>
<feature type="chain" id="PRO_5047018248" evidence="1">
    <location>
        <begin position="31"/>
        <end position="244"/>
    </location>
</feature>
<dbReference type="PANTHER" id="PTHR34387">
    <property type="entry name" value="SLR1258 PROTEIN"/>
    <property type="match status" value="1"/>
</dbReference>
<dbReference type="Proteomes" id="UP001523528">
    <property type="component" value="Unassembled WGS sequence"/>
</dbReference>
<name>A0ABT1F2Y9_9PROT</name>
<accession>A0ABT1F2Y9</accession>
<evidence type="ECO:0000313" key="3">
    <source>
        <dbReference type="Proteomes" id="UP001523528"/>
    </source>
</evidence>
<reference evidence="2 3" key="1">
    <citation type="submission" date="2022-06" db="EMBL/GenBank/DDBJ databases">
        <title>Acetobacer genomes from food samples.</title>
        <authorList>
            <person name="Sombolestani A."/>
        </authorList>
    </citation>
    <scope>NUCLEOTIDE SEQUENCE [LARGE SCALE GENOMIC DNA]</scope>
    <source>
        <strain evidence="2 3">R-83285</strain>
    </source>
</reference>
<dbReference type="PANTHER" id="PTHR34387:SF2">
    <property type="entry name" value="SLR1258 PROTEIN"/>
    <property type="match status" value="1"/>
</dbReference>
<dbReference type="InterPro" id="IPR007497">
    <property type="entry name" value="SIMPL/DUF541"/>
</dbReference>
<proteinExistence type="predicted"/>
<dbReference type="Gene3D" id="3.30.70.2970">
    <property type="entry name" value="Protein of unknown function (DUF541), domain 2"/>
    <property type="match status" value="1"/>
</dbReference>
<dbReference type="InterPro" id="IPR052022">
    <property type="entry name" value="26kDa_periplasmic_antigen"/>
</dbReference>
<dbReference type="Gene3D" id="3.30.110.170">
    <property type="entry name" value="Protein of unknown function (DUF541), domain 1"/>
    <property type="match status" value="1"/>
</dbReference>